<feature type="compositionally biased region" description="Polar residues" evidence="1">
    <location>
        <begin position="1242"/>
        <end position="1252"/>
    </location>
</feature>
<dbReference type="Proteomes" id="UP000076580">
    <property type="component" value="Chromosome 01"/>
</dbReference>
<feature type="region of interest" description="Disordered" evidence="1">
    <location>
        <begin position="2879"/>
        <end position="2903"/>
    </location>
</feature>
<evidence type="ECO:0000259" key="4">
    <source>
        <dbReference type="Pfam" id="PF25038"/>
    </source>
</evidence>
<evidence type="ECO:0000259" key="3">
    <source>
        <dbReference type="Pfam" id="PF21678"/>
    </source>
</evidence>
<protein>
    <recommendedName>
        <fullName evidence="7">Fermentation associated protein</fullName>
    </recommendedName>
</protein>
<feature type="compositionally biased region" description="Polar residues" evidence="1">
    <location>
        <begin position="189"/>
        <end position="221"/>
    </location>
</feature>
<dbReference type="PANTHER" id="PTHR32085">
    <property type="entry name" value="PROTEIN CSF1"/>
    <property type="match status" value="1"/>
</dbReference>
<evidence type="ECO:0000313" key="5">
    <source>
        <dbReference type="EMBL" id="KYK59561.1"/>
    </source>
</evidence>
<feature type="domain" description="Csf1 N-terminal" evidence="3">
    <location>
        <begin position="33"/>
        <end position="862"/>
    </location>
</feature>
<evidence type="ECO:0000256" key="1">
    <source>
        <dbReference type="SAM" id="MobiDB-lite"/>
    </source>
</evidence>
<dbReference type="GeneID" id="63713336"/>
<organism evidence="5 6">
    <name type="scientific">Drechmeria coniospora</name>
    <name type="common">Nematophagous fungus</name>
    <name type="synonym">Meria coniospora</name>
    <dbReference type="NCBI Taxonomy" id="98403"/>
    <lineage>
        <taxon>Eukaryota</taxon>
        <taxon>Fungi</taxon>
        <taxon>Dikarya</taxon>
        <taxon>Ascomycota</taxon>
        <taxon>Pezizomycotina</taxon>
        <taxon>Sordariomycetes</taxon>
        <taxon>Hypocreomycetidae</taxon>
        <taxon>Hypocreales</taxon>
        <taxon>Ophiocordycipitaceae</taxon>
        <taxon>Drechmeria</taxon>
    </lineage>
</organism>
<feature type="compositionally biased region" description="Low complexity" evidence="1">
    <location>
        <begin position="2882"/>
        <end position="2896"/>
    </location>
</feature>
<dbReference type="InterPro" id="IPR056779">
    <property type="entry name" value="Csf1_C"/>
</dbReference>
<dbReference type="PANTHER" id="PTHR32085:SF3">
    <property type="entry name" value="PROTEIN CSF1"/>
    <property type="match status" value="1"/>
</dbReference>
<keyword evidence="6" id="KW-1185">Reference proteome</keyword>
<feature type="compositionally biased region" description="Basic and acidic residues" evidence="1">
    <location>
        <begin position="176"/>
        <end position="188"/>
    </location>
</feature>
<comment type="caution">
    <text evidence="5">The sequence shown here is derived from an EMBL/GenBank/DDBJ whole genome shotgun (WGS) entry which is preliminary data.</text>
</comment>
<feature type="region of interest" description="Disordered" evidence="1">
    <location>
        <begin position="2492"/>
        <end position="2512"/>
    </location>
</feature>
<dbReference type="Pfam" id="PF21678">
    <property type="entry name" value="Csf1_N"/>
    <property type="match status" value="1"/>
</dbReference>
<keyword evidence="2" id="KW-0812">Transmembrane</keyword>
<dbReference type="GO" id="GO:0006113">
    <property type="term" value="P:fermentation"/>
    <property type="evidence" value="ECO:0007669"/>
    <property type="project" value="InterPro"/>
</dbReference>
<feature type="transmembrane region" description="Helical" evidence="2">
    <location>
        <begin position="15"/>
        <end position="39"/>
    </location>
</feature>
<feature type="domain" description="Csf1 C-terminal region" evidence="4">
    <location>
        <begin position="2311"/>
        <end position="3168"/>
    </location>
</feature>
<name>A0A151GR82_DRECN</name>
<evidence type="ECO:0000256" key="2">
    <source>
        <dbReference type="SAM" id="Phobius"/>
    </source>
</evidence>
<feature type="transmembrane region" description="Helical" evidence="2">
    <location>
        <begin position="59"/>
        <end position="79"/>
    </location>
</feature>
<feature type="region of interest" description="Disordered" evidence="1">
    <location>
        <begin position="551"/>
        <end position="576"/>
    </location>
</feature>
<evidence type="ECO:0000313" key="6">
    <source>
        <dbReference type="Proteomes" id="UP000076580"/>
    </source>
</evidence>
<dbReference type="RefSeq" id="XP_040658913.1">
    <property type="nucleotide sequence ID" value="XM_040798030.1"/>
</dbReference>
<dbReference type="STRING" id="98403.A0A151GR82"/>
<dbReference type="EMBL" id="LAYC01000001">
    <property type="protein sequence ID" value="KYK59561.1"/>
    <property type="molecule type" value="Genomic_DNA"/>
</dbReference>
<proteinExistence type="predicted"/>
<feature type="region of interest" description="Disordered" evidence="1">
    <location>
        <begin position="316"/>
        <end position="344"/>
    </location>
</feature>
<dbReference type="FunCoup" id="A0A151GR82">
    <property type="interactions" value="58"/>
</dbReference>
<feature type="compositionally biased region" description="Basic and acidic residues" evidence="1">
    <location>
        <begin position="316"/>
        <end position="335"/>
    </location>
</feature>
<feature type="region of interest" description="Disordered" evidence="1">
    <location>
        <begin position="168"/>
        <end position="241"/>
    </location>
</feature>
<sequence length="3169" mass="352327">MMDPGGTNPGFNLQVFIHTTFIIYLIICGLLTIFFLLYFNRLFGSIVSYVIRTYTWHRYRIYIDIRALQISLLGGRVFFTGLRYHGFNETFLVQHGDITWRYWLRRVRESDIRISRSATEVASADREKNDSLPCRINVKLVGLEWFVYNRSPAYESILANLVAGHSPASPHSSNLFDEKDGVESKHAETQTPNAPADASSSPGNQSRRRQTSAQTKTSHNSGPGPVEAHSRTNSSSVGAEDQDKSAALPFFLQLLPIHVECTKPALVMGNDNTKAILIVKANTANVDVDASESKTCDRYMQMFKVQLNRAVIEMKENDAFKEDQDSRATRQREDAQASEPPPQRSFLRRYRRKAISSLRNMVPYWRRSVESFSADSRGFFGTGPSTIPASGQWQGLSRYLDDQYLDDKSRWASAEYAAVPTILDSPEATLTLYWDAVSRVTEQAAVTRLSSSSNNVNGSTPPAWGINVSVKGGTMNYGPWADRQRADLQRVFFPSIAKDASPAVALPAGAWRVATQFKMLVELEDAITLRIPIREQSRNWRWRGKEPPIRHLEGLTKRRQRNKSKKNSKGEGSSARPAGWLEIKVPANATVAYTMDMLAKPSGYENHLDIDLPSTELWSSVNHDILWKSGPQRISCDLSNPLPWNTLRSWHFTVDCDDMKLYLLRDHVFLLTDLVDDWASGPPSEYLVFTPYKYYLHLNLRRVQLFVNVNDENIIDKPTALDDNAYLILATPLLNTELTIPLDQFRPNKTTIPFDIRTNNVELSLHTPQSSTHAAFLSSNELGYAEALVVSGSYQYNSTTSPANTDTLVVKVHGQSPYAYLYGFVIRYLLLLKDNYFGDHVHFKTLDEYQDQLQAKEQGTKSSPGPPSKKSNDLDIILALKVDDPRIMLPINLYSAGRYVQCELASVSIDLRFTNYYMDMELDVSPLSLSIGNHGNTLESPSLSYSNTQLFIDGVRVSGHRAFGLPPSEPTYLCNWDVAVGDIDGECTPDFLASLAKGGAAFAFTFDDVENALVPYSSLVFYDITFVHLSVNCVNLRVHIDEAAFLLSTGPISVNSNDWARSHYSKKAVVTIPGIEISCVDAESASRHKSLHQHPVKTMAFFKTDIHLTTIGRKFGFTQERKVQQDLVRREDQRTSRIPFLLLEGLHDDFVPDLFDPPAQCSPLPLPYPVLDVDNEKRSYQGSSAPQRSQGLKSQRSFLSLSGSSGSSVLSRQNRPEGRAKSKGLLTTDELNASSPYDRMNDSASSNHQSASRMEMGEPSVKDVHDHNSVAFSSQYFAPHFPLRDVQPDTRDAAFPNEREVSYDEIFQQATADLDDIDPQDLSEDHAHSSVLVEFPTGLSALVNPEAVRYATSLLSELQPSEPDDILDALQISSINEVFGARKQEHVRGKILDLLVRLPHANVRFLNSSSSDTPDDTEEEEDQYSVLLSGMAVLTRTVSECIEPTSSRTSLHFRLDSAEVSASERPTSLHRTQAAVMLEIESVVASLGTKDIMYIDADVGSIVGSTASGKVEYLASLIHRTGSAASDLERLLVNTTSRHSARVKYLTYHLLEEGQSTNDPSFLIRPSAVLRSARRHLRTVDSWKMIMRLRQIWATMASEPRSQLLADCRGTSSAIPPHTPELVIAAFQRWRSWDLEDAQSSVLLKNIFGRMPGAESNAKEYPLLGACRLGQMRFVLDPGPKQNNIGFTDVNIRIEKTVERANSTLPEVPAFKGPLTVVNLCCSDAAIHLNWELCELADDVLALYNQNKAQHLGEPKTVKLPDQPRERTLSAIHVVLEVVKGSLDVETVNLASKTLGDGIKASILTYNTTEQNAEFASLVLNCNAVTSRLHSQADLLGMFQLRQPSVFLSHELEVTDNVPLRTIKATASSQGMVLAVKQDLIVLLEVLDRLVLDEAAQLHRLLAQLPETPRDSGTAKVVDRLSKVRINAAVFLDGYSITIPLLESLTYKITGVVARVSCAANYGQELIFDFDVKENSHEVQIDVRNEPRSISLFHIPPTNGRIMNRTNQSENALTVSSSVEVIQVDASAIYSLLAALNRPQVSNATREVQDQASLIQEHISDVFRPSKPASPKILAQTALKSTTEPRAQILFSLDQVYLQVCNQPDPSAPALEYPELRVNLRQIGLDIRRGRDGAMRSCGSLGTSITVSASPCRGDDRTEDWQFNFHSDDLDVNLSPETVSTVIDVVGYMGSKIKELDTSRELEYLRKLRQSKPRITINDGKELGDDTDILDSVLSSVVYNFELRSIRVCWDVADVSTDQDSTKEDLVLSIQLIEFGTRTRKSARLTIENLQLQSVSPGQDKNVRSPHSALLPQVIFNVAYMSTAEARRMAFQATGESLDLRLTSGFIVPAANLVESISLSMKNVQNASAQWTTASTKKKGDAQPSQRQRSMLGNKRLENLLVDADFAGAVVYISSKGGGSDFDESQDAKYDEPDRGAVLRSPGLAWKAEYRDNGEEDPSLHGEVKIDASSNILYPCVVPLVLDMMSNMKRVVSESSKDSPPPQSVIPKLKPEKSADEDNILAADPSAVLGRLRLNLGLRICRQEFSLSCQPFARVAATTCYDNVYFTINTVTSQEQGNFFAISGTLTKPRASVQHVYSRESTASFELETVTLSFMNSKHVSGTTGVSAILKVSPMKVSVNAKQLQDFLLFREIWYPEDLRRAPMAPVAKLETETSQGHLVQRYQQVAATAAFPWTATISIAALDVNVDLGQAIGKSVFRINDFWVSSKKTSDWEQTLCLGFDKISVDCAGRLSGFVALQDFRLRTSIQWPQREEALNETPLIQASLGFNALRVKAAFDYQAFLVADITSLEFLMYNVRQKLEGAADRLVAIFDGDAVQVFGTATSAAQGLALYQAVQKLIQERKENFEASLRDMEKLMKRTSNPSPNASRPSRPAPKLVESDSMAKSPISLDTDVVVTLKALNLGVFPGTFSDHQVFKMEALNAYARFAASVEQRRIHSILRMTLGQLRIGLAGVRDVEAPKTLSEMTVEDVVQRSTGSRGGTILKVPRVEAVMETWQAPNSNHIDYIFKSAFEGKVEVGWNYSRVSYIRGMWANHSKSLEQTWGRQLPMAAVKITGVPEAEKEQQEGEQQKITAEVHVPQSKYEYQALEPPIIETPQLRDMGEATPPLEWIGLHRDKLPNLTHQIAIVSLLELAGEVEDAYSRILGSS</sequence>
<keyword evidence="2" id="KW-1133">Transmembrane helix</keyword>
<feature type="compositionally biased region" description="Low complexity" evidence="1">
    <location>
        <begin position="1194"/>
        <end position="1213"/>
    </location>
</feature>
<feature type="region of interest" description="Disordered" evidence="1">
    <location>
        <begin position="1178"/>
        <end position="1260"/>
    </location>
</feature>
<dbReference type="Pfam" id="PF25038">
    <property type="entry name" value="Csf1_C"/>
    <property type="match status" value="1"/>
</dbReference>
<dbReference type="GO" id="GO:0016020">
    <property type="term" value="C:membrane"/>
    <property type="evidence" value="ECO:0007669"/>
    <property type="project" value="InterPro"/>
</dbReference>
<dbReference type="InParanoid" id="A0A151GR82"/>
<accession>A0A151GR82</accession>
<evidence type="ECO:0008006" key="7">
    <source>
        <dbReference type="Google" id="ProtNLM"/>
    </source>
</evidence>
<reference evidence="5 6" key="1">
    <citation type="journal article" date="2016" name="Sci. Rep.">
        <title>Insights into Adaptations to a Near-Obligate Nematode Endoparasitic Lifestyle from the Finished Genome of Drechmeria coniospora.</title>
        <authorList>
            <person name="Zhang L."/>
            <person name="Zhou Z."/>
            <person name="Guo Q."/>
            <person name="Fokkens L."/>
            <person name="Miskei M."/>
            <person name="Pocsi I."/>
            <person name="Zhang W."/>
            <person name="Chen M."/>
            <person name="Wang L."/>
            <person name="Sun Y."/>
            <person name="Donzelli B.G."/>
            <person name="Gibson D.M."/>
            <person name="Nelson D.R."/>
            <person name="Luo J.G."/>
            <person name="Rep M."/>
            <person name="Liu H."/>
            <person name="Yang S."/>
            <person name="Wang J."/>
            <person name="Krasnoff S.B."/>
            <person name="Xu Y."/>
            <person name="Molnar I."/>
            <person name="Lin M."/>
        </authorList>
    </citation>
    <scope>NUCLEOTIDE SEQUENCE [LARGE SCALE GENOMIC DNA]</scope>
    <source>
        <strain evidence="5 6">ARSEF 6962</strain>
    </source>
</reference>
<dbReference type="InterPro" id="IPR048636">
    <property type="entry name" value="Csf1_N"/>
</dbReference>
<gene>
    <name evidence="5" type="ORF">DCS_00693</name>
</gene>
<keyword evidence="2" id="KW-0472">Membrane</keyword>
<feature type="compositionally biased region" description="Basic residues" evidence="1">
    <location>
        <begin position="557"/>
        <end position="567"/>
    </location>
</feature>
<dbReference type="InterPro" id="IPR029636">
    <property type="entry name" value="Csf1"/>
</dbReference>
<feature type="compositionally biased region" description="Polar residues" evidence="1">
    <location>
        <begin position="1180"/>
        <end position="1193"/>
    </location>
</feature>